<gene>
    <name evidence="1" type="ORF">CLUP02_00827</name>
</gene>
<evidence type="ECO:0000313" key="1">
    <source>
        <dbReference type="EMBL" id="UQC74179.1"/>
    </source>
</evidence>
<evidence type="ECO:0000313" key="2">
    <source>
        <dbReference type="Proteomes" id="UP000830671"/>
    </source>
</evidence>
<reference evidence="1" key="1">
    <citation type="journal article" date="2021" name="Mol. Plant Microbe Interact.">
        <title>Complete Genome Sequence of the Plant-Pathogenic Fungus Colletotrichum lupini.</title>
        <authorList>
            <person name="Baroncelli R."/>
            <person name="Pensec F."/>
            <person name="Da Lio D."/>
            <person name="Boufleur T."/>
            <person name="Vicente I."/>
            <person name="Sarrocco S."/>
            <person name="Picot A."/>
            <person name="Baraldi E."/>
            <person name="Sukno S."/>
            <person name="Thon M."/>
            <person name="Le Floch G."/>
        </authorList>
    </citation>
    <scope>NUCLEOTIDE SEQUENCE</scope>
    <source>
        <strain evidence="1">IMI 504893</strain>
    </source>
</reference>
<dbReference type="RefSeq" id="XP_049135830.1">
    <property type="nucleotide sequence ID" value="XM_049279873.1"/>
</dbReference>
<protein>
    <submittedName>
        <fullName evidence="1">Uncharacterized protein</fullName>
    </submittedName>
</protein>
<sequence length="177" mass="19871">MVFNGLRDRLVLVMTKGRQVLGISGDTIILSPYRQHGKAFSNGFMLGKLYFALSILEPFGIAVKAGGVWEIQPPPSRITHRAAYLASGTRLQKIPRLASLSCKTGNWTFNQPTSPYYPHAWDRQAIKPAYHRQSPGPILSFLYFPFPVPFLLSAAPINPASEVLYQHVQRDDLLLYE</sequence>
<organism evidence="1 2">
    <name type="scientific">Colletotrichum lupini</name>
    <dbReference type="NCBI Taxonomy" id="145971"/>
    <lineage>
        <taxon>Eukaryota</taxon>
        <taxon>Fungi</taxon>
        <taxon>Dikarya</taxon>
        <taxon>Ascomycota</taxon>
        <taxon>Pezizomycotina</taxon>
        <taxon>Sordariomycetes</taxon>
        <taxon>Hypocreomycetidae</taxon>
        <taxon>Glomerellales</taxon>
        <taxon>Glomerellaceae</taxon>
        <taxon>Colletotrichum</taxon>
        <taxon>Colletotrichum acutatum species complex</taxon>
    </lineage>
</organism>
<dbReference type="EMBL" id="CP019471">
    <property type="protein sequence ID" value="UQC74179.1"/>
    <property type="molecule type" value="Genomic_DNA"/>
</dbReference>
<accession>A0A9Q8SB68</accession>
<name>A0A9Q8SB68_9PEZI</name>
<dbReference type="AlphaFoldDB" id="A0A9Q8SB68"/>
<dbReference type="Proteomes" id="UP000830671">
    <property type="component" value="Chromosome 1"/>
</dbReference>
<keyword evidence="2" id="KW-1185">Reference proteome</keyword>
<dbReference type="GeneID" id="73334883"/>
<dbReference type="KEGG" id="clup:CLUP02_00827"/>
<proteinExistence type="predicted"/>